<evidence type="ECO:0000256" key="1">
    <source>
        <dbReference type="SAM" id="SignalP"/>
    </source>
</evidence>
<keyword evidence="1" id="KW-0732">Signal</keyword>
<name>A0A6L9MD74_9HYPH</name>
<evidence type="ECO:0000313" key="2">
    <source>
        <dbReference type="EMBL" id="NDV85618.1"/>
    </source>
</evidence>
<proteinExistence type="predicted"/>
<gene>
    <name evidence="2" type="ORF">GTW51_02780</name>
</gene>
<evidence type="ECO:0000313" key="3">
    <source>
        <dbReference type="Proteomes" id="UP000476332"/>
    </source>
</evidence>
<feature type="chain" id="PRO_5026856995" evidence="1">
    <location>
        <begin position="21"/>
        <end position="191"/>
    </location>
</feature>
<accession>A0A6L9MD74</accession>
<keyword evidence="3" id="KW-1185">Reference proteome</keyword>
<organism evidence="2 3">
    <name type="scientific">Aurantimonas aggregata</name>
    <dbReference type="NCBI Taxonomy" id="2047720"/>
    <lineage>
        <taxon>Bacteria</taxon>
        <taxon>Pseudomonadati</taxon>
        <taxon>Pseudomonadota</taxon>
        <taxon>Alphaproteobacteria</taxon>
        <taxon>Hyphomicrobiales</taxon>
        <taxon>Aurantimonadaceae</taxon>
        <taxon>Aurantimonas</taxon>
    </lineage>
</organism>
<protein>
    <submittedName>
        <fullName evidence="2">Uncharacterized protein</fullName>
    </submittedName>
</protein>
<sequence>MLLRILTALALLAGAVPAMAEPGDLAVPGWRAGPAAQATLEAPQRYDCTGQACPSAGLACLYAVAPPRPAGSRWLTAEDVMNPEVMPWADYEVWLAGAARQLKPALASDRSRTGFAERGVPALQALGGRDVVRRDYGLRTRVGFVAMPAFLWGVKGRLYTLACATAPEARQAARIPMIGLIEALATLEPQE</sequence>
<feature type="signal peptide" evidence="1">
    <location>
        <begin position="1"/>
        <end position="20"/>
    </location>
</feature>
<reference evidence="2 3" key="1">
    <citation type="submission" date="2020-01" db="EMBL/GenBank/DDBJ databases">
        <title>Genomes of bacteria type strains.</title>
        <authorList>
            <person name="Chen J."/>
            <person name="Zhu S."/>
            <person name="Chen J."/>
        </authorList>
    </citation>
    <scope>NUCLEOTIDE SEQUENCE [LARGE SCALE GENOMIC DNA]</scope>
    <source>
        <strain evidence="2 3">KCTC 52919</strain>
    </source>
</reference>
<dbReference type="Proteomes" id="UP000476332">
    <property type="component" value="Unassembled WGS sequence"/>
</dbReference>
<dbReference type="RefSeq" id="WP_163042330.1">
    <property type="nucleotide sequence ID" value="NZ_JAAAMJ010000001.1"/>
</dbReference>
<dbReference type="AlphaFoldDB" id="A0A6L9MD74"/>
<dbReference type="EMBL" id="JAAAMJ010000001">
    <property type="protein sequence ID" value="NDV85618.1"/>
    <property type="molecule type" value="Genomic_DNA"/>
</dbReference>
<comment type="caution">
    <text evidence="2">The sequence shown here is derived from an EMBL/GenBank/DDBJ whole genome shotgun (WGS) entry which is preliminary data.</text>
</comment>